<dbReference type="InterPro" id="IPR011993">
    <property type="entry name" value="PH-like_dom_sf"/>
</dbReference>
<feature type="compositionally biased region" description="Polar residues" evidence="1">
    <location>
        <begin position="870"/>
        <end position="884"/>
    </location>
</feature>
<feature type="compositionally biased region" description="Acidic residues" evidence="1">
    <location>
        <begin position="668"/>
        <end position="678"/>
    </location>
</feature>
<feature type="compositionally biased region" description="Polar residues" evidence="1">
    <location>
        <begin position="416"/>
        <end position="434"/>
    </location>
</feature>
<feature type="compositionally biased region" description="Polar residues" evidence="1">
    <location>
        <begin position="463"/>
        <end position="493"/>
    </location>
</feature>
<comment type="caution">
    <text evidence="3">The sequence shown here is derived from an EMBL/GenBank/DDBJ whole genome shotgun (WGS) entry which is preliminary data.</text>
</comment>
<dbReference type="OrthoDB" id="67516at2759"/>
<reference evidence="3" key="1">
    <citation type="submission" date="2022-03" db="EMBL/GenBank/DDBJ databases">
        <authorList>
            <person name="Martin C."/>
        </authorList>
    </citation>
    <scope>NUCLEOTIDE SEQUENCE</scope>
</reference>
<dbReference type="AlphaFoldDB" id="A0A8S4N7N6"/>
<evidence type="ECO:0000313" key="3">
    <source>
        <dbReference type="EMBL" id="CAH1776751.1"/>
    </source>
</evidence>
<dbReference type="GO" id="GO:0005737">
    <property type="term" value="C:cytoplasm"/>
    <property type="evidence" value="ECO:0007669"/>
    <property type="project" value="TreeGrafter"/>
</dbReference>
<feature type="compositionally biased region" description="Polar residues" evidence="1">
    <location>
        <begin position="840"/>
        <end position="853"/>
    </location>
</feature>
<name>A0A8S4N7N6_OWEFU</name>
<evidence type="ECO:0000256" key="1">
    <source>
        <dbReference type="SAM" id="MobiDB-lite"/>
    </source>
</evidence>
<feature type="compositionally biased region" description="Basic and acidic residues" evidence="1">
    <location>
        <begin position="247"/>
        <end position="273"/>
    </location>
</feature>
<dbReference type="Pfam" id="PF00169">
    <property type="entry name" value="PH"/>
    <property type="match status" value="1"/>
</dbReference>
<dbReference type="SMART" id="SM00233">
    <property type="entry name" value="PH"/>
    <property type="match status" value="1"/>
</dbReference>
<feature type="compositionally biased region" description="Low complexity" evidence="1">
    <location>
        <begin position="644"/>
        <end position="665"/>
    </location>
</feature>
<accession>A0A8S4N7N6</accession>
<dbReference type="InterPro" id="IPR001849">
    <property type="entry name" value="PH_domain"/>
</dbReference>
<gene>
    <name evidence="3" type="ORF">OFUS_LOCUS3895</name>
</gene>
<dbReference type="Gene3D" id="2.30.29.30">
    <property type="entry name" value="Pleckstrin-homology domain (PH domain)/Phosphotyrosine-binding domain (PTB)"/>
    <property type="match status" value="1"/>
</dbReference>
<dbReference type="PANTHER" id="PTHR45960:SF2">
    <property type="entry name" value="PROTEIN DAUGHTER OF SEVENLESS"/>
    <property type="match status" value="1"/>
</dbReference>
<dbReference type="EMBL" id="CAIIXF020000002">
    <property type="protein sequence ID" value="CAH1776751.1"/>
    <property type="molecule type" value="Genomic_DNA"/>
</dbReference>
<feature type="compositionally biased region" description="Low complexity" evidence="1">
    <location>
        <begin position="942"/>
        <end position="954"/>
    </location>
</feature>
<feature type="region of interest" description="Disordered" evidence="1">
    <location>
        <begin position="361"/>
        <end position="678"/>
    </location>
</feature>
<proteinExistence type="predicted"/>
<protein>
    <recommendedName>
        <fullName evidence="2">PH domain-containing protein</fullName>
    </recommendedName>
</protein>
<feature type="compositionally biased region" description="Polar residues" evidence="1">
    <location>
        <begin position="215"/>
        <end position="231"/>
    </location>
</feature>
<keyword evidence="4" id="KW-1185">Reference proteome</keyword>
<evidence type="ECO:0000259" key="2">
    <source>
        <dbReference type="PROSITE" id="PS50003"/>
    </source>
</evidence>
<dbReference type="GO" id="GO:0035591">
    <property type="term" value="F:signaling adaptor activity"/>
    <property type="evidence" value="ECO:0007669"/>
    <property type="project" value="TreeGrafter"/>
</dbReference>
<evidence type="ECO:0000313" key="4">
    <source>
        <dbReference type="Proteomes" id="UP000749559"/>
    </source>
</evidence>
<feature type="compositionally biased region" description="Polar residues" evidence="1">
    <location>
        <begin position="546"/>
        <end position="557"/>
    </location>
</feature>
<feature type="compositionally biased region" description="Basic and acidic residues" evidence="1">
    <location>
        <begin position="578"/>
        <end position="602"/>
    </location>
</feature>
<dbReference type="GO" id="GO:0007165">
    <property type="term" value="P:signal transduction"/>
    <property type="evidence" value="ECO:0007669"/>
    <property type="project" value="TreeGrafter"/>
</dbReference>
<feature type="domain" description="PH" evidence="2">
    <location>
        <begin position="24"/>
        <end position="148"/>
    </location>
</feature>
<dbReference type="Proteomes" id="UP000749559">
    <property type="component" value="Unassembled WGS sequence"/>
</dbReference>
<organism evidence="3 4">
    <name type="scientific">Owenia fusiformis</name>
    <name type="common">Polychaete worm</name>
    <dbReference type="NCBI Taxonomy" id="6347"/>
    <lineage>
        <taxon>Eukaryota</taxon>
        <taxon>Metazoa</taxon>
        <taxon>Spiralia</taxon>
        <taxon>Lophotrochozoa</taxon>
        <taxon>Annelida</taxon>
        <taxon>Polychaeta</taxon>
        <taxon>Sedentaria</taxon>
        <taxon>Canalipalpata</taxon>
        <taxon>Sabellida</taxon>
        <taxon>Oweniida</taxon>
        <taxon>Oweniidae</taxon>
        <taxon>Owenia</taxon>
    </lineage>
</organism>
<dbReference type="PROSITE" id="PS50003">
    <property type="entry name" value="PH_DOMAIN"/>
    <property type="match status" value="1"/>
</dbReference>
<feature type="region of interest" description="Disordered" evidence="1">
    <location>
        <begin position="834"/>
        <end position="973"/>
    </location>
</feature>
<sequence>MPTFTELLGCTGGRRLEAEQGIMEIIHEGFLVKSPPEKKLQAKIVGIKIPEKLRPKWQRRYFILYKPSGSLPGHFALDYYKDKTRKKQYGSIDLEQCEQVIASLDSTEYCFLFSIKSVHRNKNRTYFLAAETEAEMNEWVNRLCCVCGLKEDDEEEIPGATDISMVHNQSPSLPPPTPPERNDSYGITSQNHRDHHSPQPHDISISPDTFREQAPYTSQQSLSDLSATSGVSVFRDESDEQTSPDNISEKSKEGYIHLDECYSGNKDKPDVTDLGRGGKFGKSKSQESIPESPPPPPPLTPKQSFRLEQPAGLVASSPSGGTMYQQNERELHIQPENTYKVPKKTAEENVFTYSTYNMPRTSHVAHNKPNRGTMDSIYDVPPTGSAQKHGSVYDLPPNHSTAARMTYDSPPGTKSVYKSTYDTPPRSTYDTPPRSTYDAEAPRSTYDMPPRSTYDTPPPPRNTPQRAMTQGSVYDTPPSGHTQRNIGSFQPTSMYDILPPTDNNRKTRPVSDDDIYQAPPNNEPISDDVYMAPPSNQPLIGGSPYNRDSGSSTSSHNKPIDQGYATDDIYDPVPTHYSPKEIERSFRELEITRKRNSDRASEQDIYDIPPTSGHQFVDSPVPRPRNSKYGESSGPPSINRGTKPPSMSSVYSPSSESPSFYSVTPESPDFEGQGEFDEIYSIPKQLENKTESGQDINRNQLLLKTLPPPSPCQTVVHKYVNASSGVVPSPNPDLANSKGGFDDILNSTLPAPCPGGSVKHSYINAATGFVQSPGFIQSPSLAKNDDDMYLPMGTGNTLDQAVPVQSQGRELGLDYMTSDPDQVEYLNLSESVSGKDHTLTNHPQGSGWNSPTGAGTPPPRIDRNLKRKNPQNMSPSQRRQNVRSITEEVFSIKSRDTSKSFRKNKPSVPVPQIPPSNNRIVLPSKMHLTNDESSSESDDESSSVGSGRSSDPSSYDIGSRSSPLLPGSRTAPQGEVQYLDLDLCQEALDSHSPKLHTRSPPLVSPPEKVEYKEIDFVKTEGLKETMRTLQNERKSEG</sequence>
<feature type="compositionally biased region" description="Pro residues" evidence="1">
    <location>
        <begin position="291"/>
        <end position="300"/>
    </location>
</feature>
<feature type="region of interest" description="Disordered" evidence="1">
    <location>
        <begin position="161"/>
        <end position="323"/>
    </location>
</feature>
<dbReference type="SUPFAM" id="SSF50729">
    <property type="entry name" value="PH domain-like"/>
    <property type="match status" value="1"/>
</dbReference>
<dbReference type="PANTHER" id="PTHR45960">
    <property type="entry name" value="GRB2-ASSOCIATED-BINDING PROTEIN"/>
    <property type="match status" value="1"/>
</dbReference>
<dbReference type="InterPro" id="IPR046355">
    <property type="entry name" value="Gab1-4-like"/>
</dbReference>